<gene>
    <name evidence="1" type="ORF">DFP94_104253</name>
</gene>
<reference evidence="1 2" key="1">
    <citation type="submission" date="2018-07" db="EMBL/GenBank/DDBJ databases">
        <title>Genomic Encyclopedia of Type Strains, Phase III (KMG-III): the genomes of soil and plant-associated and newly described type strains.</title>
        <authorList>
            <person name="Whitman W."/>
        </authorList>
    </citation>
    <scope>NUCLEOTIDE SEQUENCE [LARGE SCALE GENOMIC DNA]</scope>
    <source>
        <strain evidence="1 2">CECT 8333</strain>
    </source>
</reference>
<proteinExistence type="predicted"/>
<dbReference type="AlphaFoldDB" id="A0A369BGS2"/>
<dbReference type="OrthoDB" id="3268378at2"/>
<protein>
    <submittedName>
        <fullName evidence="1">Uncharacterized protein</fullName>
    </submittedName>
</protein>
<name>A0A369BGS2_9BACL</name>
<evidence type="ECO:0000313" key="1">
    <source>
        <dbReference type="EMBL" id="RCX19798.1"/>
    </source>
</evidence>
<dbReference type="Pfam" id="PF20292">
    <property type="entry name" value="MC7"/>
    <property type="match status" value="1"/>
</dbReference>
<dbReference type="Proteomes" id="UP000253090">
    <property type="component" value="Unassembled WGS sequence"/>
</dbReference>
<comment type="caution">
    <text evidence="1">The sequence shown here is derived from an EMBL/GenBank/DDBJ whole genome shotgun (WGS) entry which is preliminary data.</text>
</comment>
<organism evidence="1 2">
    <name type="scientific">Fontibacillus phaseoli</name>
    <dbReference type="NCBI Taxonomy" id="1416533"/>
    <lineage>
        <taxon>Bacteria</taxon>
        <taxon>Bacillati</taxon>
        <taxon>Bacillota</taxon>
        <taxon>Bacilli</taxon>
        <taxon>Bacillales</taxon>
        <taxon>Paenibacillaceae</taxon>
        <taxon>Fontibacillus</taxon>
    </lineage>
</organism>
<dbReference type="RefSeq" id="WP_114497043.1">
    <property type="nucleotide sequence ID" value="NZ_QPJW01000004.1"/>
</dbReference>
<sequence length="79" mass="9091">MILPNKLIPFKDSVISKLVYILEILSVTDDSVESLFEKTSHKFEDVNQFILALDVLFALGKIEIDEELKVIRYVKANHL</sequence>
<evidence type="ECO:0000313" key="2">
    <source>
        <dbReference type="Proteomes" id="UP000253090"/>
    </source>
</evidence>
<dbReference type="EMBL" id="QPJW01000004">
    <property type="protein sequence ID" value="RCX19798.1"/>
    <property type="molecule type" value="Genomic_DNA"/>
</dbReference>
<keyword evidence="2" id="KW-1185">Reference proteome</keyword>
<accession>A0A369BGS2</accession>
<dbReference type="InterPro" id="IPR046900">
    <property type="entry name" value="ABC-3C_MC7"/>
</dbReference>